<sequence length="41" mass="4532">MVNNGEKKNHEEKVGCQYLSGSNFWGGCCVPVDILYITGQL</sequence>
<accession>U4TLC9</accession>
<evidence type="ECO:0000313" key="1">
    <source>
        <dbReference type="EMBL" id="ERL65671.1"/>
    </source>
</evidence>
<name>U4TLC9_9LACO</name>
<gene>
    <name evidence="1" type="ORF">L248_2357</name>
</gene>
<dbReference type="AlphaFoldDB" id="U4TLC9"/>
<protein>
    <submittedName>
        <fullName evidence="1">Uncharacterized protein</fullName>
    </submittedName>
</protein>
<keyword evidence="2" id="KW-1185">Reference proteome</keyword>
<dbReference type="Proteomes" id="UP000030647">
    <property type="component" value="Unassembled WGS sequence"/>
</dbReference>
<dbReference type="EMBL" id="KI271585">
    <property type="protein sequence ID" value="ERL65671.1"/>
    <property type="molecule type" value="Genomic_DNA"/>
</dbReference>
<dbReference type="HOGENOM" id="CLU_3272077_0_0_9"/>
<organism evidence="1 2">
    <name type="scientific">Schleiferilactobacillus shenzhenensis LY-73</name>
    <dbReference type="NCBI Taxonomy" id="1231336"/>
    <lineage>
        <taxon>Bacteria</taxon>
        <taxon>Bacillati</taxon>
        <taxon>Bacillota</taxon>
        <taxon>Bacilli</taxon>
        <taxon>Lactobacillales</taxon>
        <taxon>Lactobacillaceae</taxon>
        <taxon>Schleiferilactobacillus</taxon>
    </lineage>
</organism>
<proteinExistence type="predicted"/>
<dbReference type="PROSITE" id="PS51257">
    <property type="entry name" value="PROKAR_LIPOPROTEIN"/>
    <property type="match status" value="1"/>
</dbReference>
<reference evidence="2" key="1">
    <citation type="journal article" date="2013" name="Genome Announc.">
        <title>Whole-Genome Sequencing of Lactobacillus shenzhenensis Strain LY-73T.</title>
        <authorList>
            <person name="Lin Z."/>
            <person name="Liu Z."/>
            <person name="Yang R."/>
            <person name="Zou Y."/>
            <person name="Wan D."/>
            <person name="Chen J."/>
            <person name="Guo M."/>
            <person name="Zhao J."/>
            <person name="Fang C."/>
            <person name="Yang R."/>
            <person name="Liu F."/>
        </authorList>
    </citation>
    <scope>NUCLEOTIDE SEQUENCE [LARGE SCALE GENOMIC DNA]</scope>
    <source>
        <strain evidence="2">LY-73</strain>
    </source>
</reference>
<evidence type="ECO:0000313" key="2">
    <source>
        <dbReference type="Proteomes" id="UP000030647"/>
    </source>
</evidence>